<comment type="similarity">
    <text evidence="1">Belongs to the 'phage' integrase family.</text>
</comment>
<keyword evidence="3" id="KW-0233">DNA recombination</keyword>
<dbReference type="PANTHER" id="PTHR30629">
    <property type="entry name" value="PROPHAGE INTEGRASE"/>
    <property type="match status" value="1"/>
</dbReference>
<dbReference type="Pfam" id="PF13356">
    <property type="entry name" value="Arm-DNA-bind_3"/>
    <property type="match status" value="1"/>
</dbReference>
<dbReference type="InterPro" id="IPR013762">
    <property type="entry name" value="Integrase-like_cat_sf"/>
</dbReference>
<dbReference type="InterPro" id="IPR038488">
    <property type="entry name" value="Integrase_DNA-bd_sf"/>
</dbReference>
<sequence length="457" mass="50560">MAKVNFTAGRVNGHSCPAGKSQAFLWDGGASGLGLRATAAGGLSYIFQAKLNGATVRVTIGSPKDWGIDDARDEARRLQRLVDAGKDPREEAAEQRVAHEARKAEARRKDVTLADAWAAYIEARRSKWSELHHRDHVTLAGAGGQPKKRGKGLTEPGPLAALMPLKLSDLSADRVGEWLTDEAARRPARVRLAFNLLRVFAAWCESRSEYQGLIDPQAVDTRLSKDALPKQAAKTDSIQREQLAAWFGAVRQLSNPVMEAYLIGLLLTGARREELAELRWDDVDFRWRSLQLKDKVEIETGRVIPLTPYFASVLLELKRINDTPPNVRQMRSLVAKGETWQPSDWVFASKTSGDGRLASPNNALHRVCGIAGIAPVTLHGLRRSFSSLAEWTEIPSGIKAQIMGHKPSAIAERHYNVRPLDLLRMWHDKLEAWILKEAGIDFKPEQAKPGLHVAANT</sequence>
<evidence type="ECO:0000259" key="4">
    <source>
        <dbReference type="PROSITE" id="PS51898"/>
    </source>
</evidence>
<name>A0A9N8RXS2_9BURK</name>
<dbReference type="Gene3D" id="3.30.160.390">
    <property type="entry name" value="Integrase, DNA-binding domain"/>
    <property type="match status" value="1"/>
</dbReference>
<evidence type="ECO:0000256" key="3">
    <source>
        <dbReference type="ARBA" id="ARBA00023172"/>
    </source>
</evidence>
<dbReference type="GO" id="GO:0006310">
    <property type="term" value="P:DNA recombination"/>
    <property type="evidence" value="ECO:0007669"/>
    <property type="project" value="UniProtKB-KW"/>
</dbReference>
<dbReference type="SUPFAM" id="SSF56349">
    <property type="entry name" value="DNA breaking-rejoining enzymes"/>
    <property type="match status" value="1"/>
</dbReference>
<dbReference type="InterPro" id="IPR002104">
    <property type="entry name" value="Integrase_catalytic"/>
</dbReference>
<dbReference type="PANTHER" id="PTHR30629:SF6">
    <property type="entry name" value="PROPHAGE INTEGRASE INTA-RELATED"/>
    <property type="match status" value="1"/>
</dbReference>
<accession>A0A9N8RXS2</accession>
<organism evidence="5 6">
    <name type="scientific">Paraburkholderia saeva</name>
    <dbReference type="NCBI Taxonomy" id="2777537"/>
    <lineage>
        <taxon>Bacteria</taxon>
        <taxon>Pseudomonadati</taxon>
        <taxon>Pseudomonadota</taxon>
        <taxon>Betaproteobacteria</taxon>
        <taxon>Burkholderiales</taxon>
        <taxon>Burkholderiaceae</taxon>
        <taxon>Paraburkholderia</taxon>
    </lineage>
</organism>
<dbReference type="InterPro" id="IPR011010">
    <property type="entry name" value="DNA_brk_join_enz"/>
</dbReference>
<dbReference type="AlphaFoldDB" id="A0A9N8RXS2"/>
<dbReference type="PROSITE" id="PS51898">
    <property type="entry name" value="TYR_RECOMBINASE"/>
    <property type="match status" value="1"/>
</dbReference>
<dbReference type="InterPro" id="IPR025166">
    <property type="entry name" value="Integrase_DNA_bind_dom"/>
</dbReference>
<dbReference type="GO" id="GO:0003677">
    <property type="term" value="F:DNA binding"/>
    <property type="evidence" value="ECO:0007669"/>
    <property type="project" value="InterPro"/>
</dbReference>
<dbReference type="Proteomes" id="UP000789704">
    <property type="component" value="Unassembled WGS sequence"/>
</dbReference>
<evidence type="ECO:0000256" key="2">
    <source>
        <dbReference type="ARBA" id="ARBA00022908"/>
    </source>
</evidence>
<gene>
    <name evidence="5" type="ORF">LMG31841_03211</name>
</gene>
<keyword evidence="2" id="KW-0229">DNA integration</keyword>
<evidence type="ECO:0000256" key="1">
    <source>
        <dbReference type="ARBA" id="ARBA00008857"/>
    </source>
</evidence>
<reference evidence="5" key="1">
    <citation type="submission" date="2021-04" db="EMBL/GenBank/DDBJ databases">
        <authorList>
            <person name="Vanwijnsberghe S."/>
        </authorList>
    </citation>
    <scope>NUCLEOTIDE SEQUENCE</scope>
    <source>
        <strain evidence="5">LMG 31841</strain>
    </source>
</reference>
<dbReference type="EMBL" id="CAJQZC010000005">
    <property type="protein sequence ID" value="CAG4903263.1"/>
    <property type="molecule type" value="Genomic_DNA"/>
</dbReference>
<comment type="caution">
    <text evidence="5">The sequence shown here is derived from an EMBL/GenBank/DDBJ whole genome shotgun (WGS) entry which is preliminary data.</text>
</comment>
<proteinExistence type="inferred from homology"/>
<dbReference type="GO" id="GO:0015074">
    <property type="term" value="P:DNA integration"/>
    <property type="evidence" value="ECO:0007669"/>
    <property type="project" value="UniProtKB-KW"/>
</dbReference>
<dbReference type="Gene3D" id="1.10.443.10">
    <property type="entry name" value="Intergrase catalytic core"/>
    <property type="match status" value="1"/>
</dbReference>
<dbReference type="InterPro" id="IPR050808">
    <property type="entry name" value="Phage_Integrase"/>
</dbReference>
<protein>
    <recommendedName>
        <fullName evidence="4">Tyr recombinase domain-containing protein</fullName>
    </recommendedName>
</protein>
<dbReference type="RefSeq" id="WP_228878420.1">
    <property type="nucleotide sequence ID" value="NZ_CAJQZC010000005.1"/>
</dbReference>
<keyword evidence="6" id="KW-1185">Reference proteome</keyword>
<feature type="domain" description="Tyr recombinase" evidence="4">
    <location>
        <begin position="233"/>
        <end position="428"/>
    </location>
</feature>
<evidence type="ECO:0000313" key="6">
    <source>
        <dbReference type="Proteomes" id="UP000789704"/>
    </source>
</evidence>
<evidence type="ECO:0000313" key="5">
    <source>
        <dbReference type="EMBL" id="CAG4903263.1"/>
    </source>
</evidence>
<dbReference type="Pfam" id="PF00589">
    <property type="entry name" value="Phage_integrase"/>
    <property type="match status" value="1"/>
</dbReference>